<evidence type="ECO:0000256" key="13">
    <source>
        <dbReference type="ARBA" id="ARBA00022918"/>
    </source>
</evidence>
<evidence type="ECO:0000256" key="14">
    <source>
        <dbReference type="ARBA" id="ARBA00022932"/>
    </source>
</evidence>
<dbReference type="PANTHER" id="PTHR42648:SF11">
    <property type="entry name" value="TRANSPOSON TY4-P GAG-POL POLYPROTEIN"/>
    <property type="match status" value="1"/>
</dbReference>
<evidence type="ECO:0000256" key="10">
    <source>
        <dbReference type="ARBA" id="ARBA00022840"/>
    </source>
</evidence>
<keyword evidence="8" id="KW-0255">Endonuclease</keyword>
<evidence type="ECO:0000256" key="15">
    <source>
        <dbReference type="ARBA" id="ARBA00023113"/>
    </source>
</evidence>
<dbReference type="GO" id="GO:0006310">
    <property type="term" value="P:DNA recombination"/>
    <property type="evidence" value="ECO:0007669"/>
    <property type="project" value="UniProtKB-KW"/>
</dbReference>
<dbReference type="Gene3D" id="3.30.420.10">
    <property type="entry name" value="Ribonuclease H-like superfamily/Ribonuclease H"/>
    <property type="match status" value="1"/>
</dbReference>
<keyword evidence="11" id="KW-0460">Magnesium</keyword>
<dbReference type="GO" id="GO:0003887">
    <property type="term" value="F:DNA-directed DNA polymerase activity"/>
    <property type="evidence" value="ECO:0007669"/>
    <property type="project" value="UniProtKB-KW"/>
</dbReference>
<dbReference type="GO" id="GO:0015074">
    <property type="term" value="P:DNA integration"/>
    <property type="evidence" value="ECO:0007669"/>
    <property type="project" value="UniProtKB-KW"/>
</dbReference>
<feature type="domain" description="Retrovirus-related Pol polyprotein from transposon TNT 1-94-like beta-barrel" evidence="18">
    <location>
        <begin position="204"/>
        <end position="283"/>
    </location>
</feature>
<dbReference type="GO" id="GO:0008233">
    <property type="term" value="F:peptidase activity"/>
    <property type="evidence" value="ECO:0007669"/>
    <property type="project" value="UniProtKB-KW"/>
</dbReference>
<comment type="function">
    <text evidence="1">The aspartyl protease (PR) mediates the proteolytic cleavages of the Gag and Gag-Pol polyproteins after assembly of the VLP.</text>
</comment>
<comment type="caution">
    <text evidence="19">The sequence shown here is derived from an EMBL/GenBank/DDBJ whole genome shotgun (WGS) entry which is preliminary data.</text>
</comment>
<feature type="region of interest" description="Disordered" evidence="17">
    <location>
        <begin position="115"/>
        <end position="146"/>
    </location>
</feature>
<feature type="compositionally biased region" description="Basic residues" evidence="17">
    <location>
        <begin position="115"/>
        <end position="124"/>
    </location>
</feature>
<dbReference type="Pfam" id="PF14223">
    <property type="entry name" value="Retrotran_gag_2"/>
    <property type="match status" value="1"/>
</dbReference>
<evidence type="ECO:0000256" key="2">
    <source>
        <dbReference type="ARBA" id="ARBA00022612"/>
    </source>
</evidence>
<dbReference type="GO" id="GO:0006508">
    <property type="term" value="P:proteolysis"/>
    <property type="evidence" value="ECO:0007669"/>
    <property type="project" value="UniProtKB-KW"/>
</dbReference>
<evidence type="ECO:0000256" key="8">
    <source>
        <dbReference type="ARBA" id="ARBA00022759"/>
    </source>
</evidence>
<keyword evidence="20" id="KW-1185">Reference proteome</keyword>
<keyword evidence="9" id="KW-0378">Hydrolase</keyword>
<evidence type="ECO:0000256" key="7">
    <source>
        <dbReference type="ARBA" id="ARBA00022741"/>
    </source>
</evidence>
<dbReference type="VEuPathDB" id="FungiDB:VP01_5782g2"/>
<proteinExistence type="predicted"/>
<accession>A0A0L6UI90</accession>
<dbReference type="GO" id="GO:0005524">
    <property type="term" value="F:ATP binding"/>
    <property type="evidence" value="ECO:0007669"/>
    <property type="project" value="UniProtKB-KW"/>
</dbReference>
<dbReference type="EMBL" id="LAVV01011032">
    <property type="protein sequence ID" value="KNZ48274.1"/>
    <property type="molecule type" value="Genomic_DNA"/>
</dbReference>
<keyword evidence="14" id="KW-0808">Transferase</keyword>
<dbReference type="GO" id="GO:0003964">
    <property type="term" value="F:RNA-directed DNA polymerase activity"/>
    <property type="evidence" value="ECO:0007669"/>
    <property type="project" value="UniProtKB-KW"/>
</dbReference>
<keyword evidence="6" id="KW-0479">Metal-binding</keyword>
<keyword evidence="4" id="KW-0548">Nucleotidyltransferase</keyword>
<keyword evidence="16" id="KW-0233">DNA recombination</keyword>
<protein>
    <recommendedName>
        <fullName evidence="18">Retrovirus-related Pol polyprotein from transposon TNT 1-94-like beta-barrel domain-containing protein</fullName>
    </recommendedName>
</protein>
<reference evidence="19 20" key="1">
    <citation type="submission" date="2015-08" db="EMBL/GenBank/DDBJ databases">
        <title>Next Generation Sequencing and Analysis of the Genome of Puccinia sorghi L Schw, the Causal Agent of Maize Common Rust.</title>
        <authorList>
            <person name="Rochi L."/>
            <person name="Burguener G."/>
            <person name="Darino M."/>
            <person name="Turjanski A."/>
            <person name="Kreff E."/>
            <person name="Dieguez M.J."/>
            <person name="Sacco F."/>
        </authorList>
    </citation>
    <scope>NUCLEOTIDE SEQUENCE [LARGE SCALE GENOMIC DNA]</scope>
    <source>
        <strain evidence="19 20">RO10H11247</strain>
    </source>
</reference>
<dbReference type="InterPro" id="IPR039537">
    <property type="entry name" value="Retrotran_Ty1/copia-like"/>
</dbReference>
<dbReference type="AlphaFoldDB" id="A0A0L6UI90"/>
<evidence type="ECO:0000256" key="4">
    <source>
        <dbReference type="ARBA" id="ARBA00022695"/>
    </source>
</evidence>
<evidence type="ECO:0000256" key="11">
    <source>
        <dbReference type="ARBA" id="ARBA00022842"/>
    </source>
</evidence>
<keyword evidence="15" id="KW-0917">Virion maturation</keyword>
<sequence length="449" mass="50821">MDSVTHNNVVTANNRGSAQKMWAAIKERFASSQASNRARIFNDFLYIKFQEDRVETFVTDVKVTIKKMVHVGIDLPQDILAYLVLFKFPPSMQILKRQIMHLDKELNVEFRRHYSRARTRKKPGNKQNNNLSKRCRNGYHNPKQDVNHNSESCWHLHPEKAPEWWRESQAQWKASKEAKDKSENYFISLLTLWVELGDPKSRIILDSGASGHIFNDLKFFNDIKMGEFDSIKTGKKDANLPIKGRGTIVMTWGRRTIQLKNCLYVPDIVINLVSAGQLVLNGCSLFSSTNQFKVEKVNQIVLEGNISNGLFSIRNPDSVGLKHVANISSDAETLQDLHEKFGHASVQRIEQLADQPISQSEKDSFECKACTLAKITKQSFKHVSQLASKPFERLHMDLIGPIKPESTLKHNFILTVVDNHSGYLAGFPASQGYYPTMICSDGGANTSAG</sequence>
<keyword evidence="3" id="KW-0645">Protease</keyword>
<keyword evidence="2" id="KW-1188">Viral release from host cell</keyword>
<evidence type="ECO:0000256" key="6">
    <source>
        <dbReference type="ARBA" id="ARBA00022723"/>
    </source>
</evidence>
<evidence type="ECO:0000256" key="17">
    <source>
        <dbReference type="SAM" id="MobiDB-lite"/>
    </source>
</evidence>
<keyword evidence="10" id="KW-0067">ATP-binding</keyword>
<dbReference type="OrthoDB" id="6776856at2759"/>
<keyword evidence="5" id="KW-0540">Nuclease</keyword>
<evidence type="ECO:0000256" key="3">
    <source>
        <dbReference type="ARBA" id="ARBA00022670"/>
    </source>
</evidence>
<evidence type="ECO:0000259" key="18">
    <source>
        <dbReference type="Pfam" id="PF22936"/>
    </source>
</evidence>
<evidence type="ECO:0000313" key="20">
    <source>
        <dbReference type="Proteomes" id="UP000037035"/>
    </source>
</evidence>
<dbReference type="GO" id="GO:0003676">
    <property type="term" value="F:nucleic acid binding"/>
    <property type="evidence" value="ECO:0007669"/>
    <property type="project" value="InterPro"/>
</dbReference>
<evidence type="ECO:0000256" key="12">
    <source>
        <dbReference type="ARBA" id="ARBA00022908"/>
    </source>
</evidence>
<dbReference type="GO" id="GO:0004519">
    <property type="term" value="F:endonuclease activity"/>
    <property type="evidence" value="ECO:0007669"/>
    <property type="project" value="UniProtKB-KW"/>
</dbReference>
<dbReference type="Pfam" id="PF22936">
    <property type="entry name" value="Pol_BBD"/>
    <property type="match status" value="1"/>
</dbReference>
<evidence type="ECO:0000256" key="9">
    <source>
        <dbReference type="ARBA" id="ARBA00022801"/>
    </source>
</evidence>
<organism evidence="19 20">
    <name type="scientific">Puccinia sorghi</name>
    <dbReference type="NCBI Taxonomy" id="27349"/>
    <lineage>
        <taxon>Eukaryota</taxon>
        <taxon>Fungi</taxon>
        <taxon>Dikarya</taxon>
        <taxon>Basidiomycota</taxon>
        <taxon>Pucciniomycotina</taxon>
        <taxon>Pucciniomycetes</taxon>
        <taxon>Pucciniales</taxon>
        <taxon>Pucciniaceae</taxon>
        <taxon>Puccinia</taxon>
    </lineage>
</organism>
<keyword evidence="13" id="KW-0695">RNA-directed DNA polymerase</keyword>
<evidence type="ECO:0000256" key="16">
    <source>
        <dbReference type="ARBA" id="ARBA00023172"/>
    </source>
</evidence>
<evidence type="ECO:0000313" key="19">
    <source>
        <dbReference type="EMBL" id="KNZ48274.1"/>
    </source>
</evidence>
<dbReference type="InterPro" id="IPR036397">
    <property type="entry name" value="RNaseH_sf"/>
</dbReference>
<evidence type="ECO:0000256" key="5">
    <source>
        <dbReference type="ARBA" id="ARBA00022722"/>
    </source>
</evidence>
<name>A0A0L6UI90_9BASI</name>
<keyword evidence="7" id="KW-0547">Nucleotide-binding</keyword>
<keyword evidence="14" id="KW-0239">DNA-directed DNA polymerase</keyword>
<gene>
    <name evidence="19" type="ORF">VP01_5782g2</name>
</gene>
<dbReference type="InterPro" id="IPR054722">
    <property type="entry name" value="PolX-like_BBD"/>
</dbReference>
<evidence type="ECO:0000256" key="1">
    <source>
        <dbReference type="ARBA" id="ARBA00002180"/>
    </source>
</evidence>
<dbReference type="PANTHER" id="PTHR42648">
    <property type="entry name" value="TRANSPOSASE, PUTATIVE-RELATED"/>
    <property type="match status" value="1"/>
</dbReference>
<dbReference type="Proteomes" id="UP000037035">
    <property type="component" value="Unassembled WGS sequence"/>
</dbReference>
<dbReference type="GO" id="GO:0046872">
    <property type="term" value="F:metal ion binding"/>
    <property type="evidence" value="ECO:0007669"/>
    <property type="project" value="UniProtKB-KW"/>
</dbReference>
<keyword evidence="12" id="KW-0229">DNA integration</keyword>